<keyword evidence="3" id="KW-1185">Reference proteome</keyword>
<comment type="caution">
    <text evidence="2">The sequence shown here is derived from an EMBL/GenBank/DDBJ whole genome shotgun (WGS) entry which is preliminary data.</text>
</comment>
<dbReference type="EMBL" id="JAEHNZ010000002">
    <property type="protein sequence ID" value="MBK0396520.1"/>
    <property type="molecule type" value="Genomic_DNA"/>
</dbReference>
<evidence type="ECO:0000313" key="3">
    <source>
        <dbReference type="Proteomes" id="UP000614058"/>
    </source>
</evidence>
<evidence type="ECO:0000256" key="1">
    <source>
        <dbReference type="SAM" id="Phobius"/>
    </source>
</evidence>
<keyword evidence="1" id="KW-0812">Transmembrane</keyword>
<feature type="transmembrane region" description="Helical" evidence="1">
    <location>
        <begin position="76"/>
        <end position="97"/>
    </location>
</feature>
<feature type="transmembrane region" description="Helical" evidence="1">
    <location>
        <begin position="146"/>
        <end position="166"/>
    </location>
</feature>
<proteinExistence type="predicted"/>
<dbReference type="Proteomes" id="UP000614058">
    <property type="component" value="Unassembled WGS sequence"/>
</dbReference>
<reference evidence="2 3" key="1">
    <citation type="journal article" date="2021" name="Pathogens">
        <title>Isolation and Characterization of Kingella bonacorsii sp. nov., A Novel Kingella Species Detected in a Stable Periodontitis Subject.</title>
        <authorList>
            <person name="Antezack A."/>
            <person name="Boxberger M."/>
            <person name="Rolland C."/>
            <person name="Monnet-Corti V."/>
            <person name="La Scola B."/>
        </authorList>
    </citation>
    <scope>NUCLEOTIDE SEQUENCE [LARGE SCALE GENOMIC DNA]</scope>
    <source>
        <strain evidence="2 3">Marseille-Q4569</strain>
    </source>
</reference>
<sequence>MNQFLQSLLFAIGIPFSLFSALKIVDDVFGSGDIGKKLANKFSSASFHSTPRKWCLSAFLVVDKIFGEKLISLRSLIISSLITIIWVIIQIIGSYFFYKNGIVIDGILKINIMLKKFLLLLSVCILIDYISVCITRLIFRKMILKYTTLSIITDLAVSVSLFYVLYNLFKYFLIIKGYQEFLPYLQDLHPEETIPYWLSSPFEVQSQLIALNDVFAQPIGNGKYELINGNFEILYSFPEGMLFVSSLFTSVWVWAFSISLWLFNVLKRATSLKNFLVKESSIASKPYLSVGIITTILFFIPAFLFHFVWSLLQQTVA</sequence>
<gene>
    <name evidence="2" type="ORF">JDW22_08015</name>
</gene>
<protein>
    <submittedName>
        <fullName evidence="2">Uncharacterized protein</fullName>
    </submittedName>
</protein>
<keyword evidence="1" id="KW-1133">Transmembrane helix</keyword>
<dbReference type="RefSeq" id="WP_200522586.1">
    <property type="nucleotide sequence ID" value="NZ_JAEHNZ010000002.1"/>
</dbReference>
<keyword evidence="1" id="KW-0472">Membrane</keyword>
<evidence type="ECO:0000313" key="2">
    <source>
        <dbReference type="EMBL" id="MBK0396520.1"/>
    </source>
</evidence>
<accession>A0ABS1BUF9</accession>
<feature type="transmembrane region" description="Helical" evidence="1">
    <location>
        <begin position="287"/>
        <end position="309"/>
    </location>
</feature>
<feature type="transmembrane region" description="Helical" evidence="1">
    <location>
        <begin position="241"/>
        <end position="266"/>
    </location>
</feature>
<feature type="transmembrane region" description="Helical" evidence="1">
    <location>
        <begin position="117"/>
        <end position="139"/>
    </location>
</feature>
<name>A0ABS1BUF9_9NEIS</name>
<organism evidence="2 3">
    <name type="scientific">Kingella bonacorsii</name>
    <dbReference type="NCBI Taxonomy" id="2796361"/>
    <lineage>
        <taxon>Bacteria</taxon>
        <taxon>Pseudomonadati</taxon>
        <taxon>Pseudomonadota</taxon>
        <taxon>Betaproteobacteria</taxon>
        <taxon>Neisseriales</taxon>
        <taxon>Neisseriaceae</taxon>
        <taxon>Kingella</taxon>
    </lineage>
</organism>